<sequence length="188" mass="22020">MEQFLKIKANMKRTIILVATVLATILLTTKTYAQEDLVRVFRWYVPQDAQFVTVADGEYQDGQLINWGWNNKTLLFFAYRTPGPGRVAVYGWSNPVTRAHITICEDEFTDDQMLKWGYTQKHLQFYALTRRGANTVCIYRWLLNKRGAWITVPEEGDTDGLIKKGFHRKTYQYYGIYRNVDAPIYDQL</sequence>
<dbReference type="Pfam" id="PF18885">
    <property type="entry name" value="DUF5648"/>
    <property type="match status" value="1"/>
</dbReference>
<comment type="caution">
    <text evidence="2">The sequence shown here is derived from an EMBL/GenBank/DDBJ whole genome shotgun (WGS) entry which is preliminary data.</text>
</comment>
<evidence type="ECO:0000313" key="3">
    <source>
        <dbReference type="Proteomes" id="UP000239872"/>
    </source>
</evidence>
<dbReference type="AlphaFoldDB" id="A0A2S7SVF8"/>
<dbReference type="EMBL" id="PPSL01000003">
    <property type="protein sequence ID" value="PQJ10899.1"/>
    <property type="molecule type" value="Genomic_DNA"/>
</dbReference>
<keyword evidence="3" id="KW-1185">Reference proteome</keyword>
<name>A0A2S7SVF8_9BACT</name>
<evidence type="ECO:0000259" key="1">
    <source>
        <dbReference type="Pfam" id="PF18885"/>
    </source>
</evidence>
<dbReference type="Proteomes" id="UP000239872">
    <property type="component" value="Unassembled WGS sequence"/>
</dbReference>
<dbReference type="InterPro" id="IPR043708">
    <property type="entry name" value="DUF5648"/>
</dbReference>
<reference evidence="2 3" key="1">
    <citation type="submission" date="2018-01" db="EMBL/GenBank/DDBJ databases">
        <title>A novel member of the phylum Bacteroidetes isolated from glacier ice.</title>
        <authorList>
            <person name="Liu Q."/>
            <person name="Xin Y.-H."/>
        </authorList>
    </citation>
    <scope>NUCLEOTIDE SEQUENCE [LARGE SCALE GENOMIC DNA]</scope>
    <source>
        <strain evidence="2 3">RB1R16</strain>
    </source>
</reference>
<accession>A0A2S7SVF8</accession>
<protein>
    <recommendedName>
        <fullName evidence="1">DUF5648 domain-containing protein</fullName>
    </recommendedName>
</protein>
<proteinExistence type="predicted"/>
<evidence type="ECO:0000313" key="2">
    <source>
        <dbReference type="EMBL" id="PQJ10899.1"/>
    </source>
</evidence>
<organism evidence="2 3">
    <name type="scientific">Flavipsychrobacter stenotrophus</name>
    <dbReference type="NCBI Taxonomy" id="2077091"/>
    <lineage>
        <taxon>Bacteria</taxon>
        <taxon>Pseudomonadati</taxon>
        <taxon>Bacteroidota</taxon>
        <taxon>Chitinophagia</taxon>
        <taxon>Chitinophagales</taxon>
        <taxon>Chitinophagaceae</taxon>
        <taxon>Flavipsychrobacter</taxon>
    </lineage>
</organism>
<feature type="domain" description="DUF5648" evidence="1">
    <location>
        <begin position="32"/>
        <end position="101"/>
    </location>
</feature>
<gene>
    <name evidence="2" type="ORF">CJD36_013085</name>
</gene>